<feature type="binding site" evidence="9">
    <location>
        <position position="66"/>
    </location>
    <ligand>
        <name>substrate</name>
    </ligand>
</feature>
<keyword evidence="5 9" id="KW-0028">Amino-acid biosynthesis</keyword>
<reference evidence="11 12" key="1">
    <citation type="submission" date="2020-03" db="EMBL/GenBank/DDBJ databases">
        <authorList>
            <person name="Picone N."/>
        </authorList>
    </citation>
    <scope>NUCLEOTIDE SEQUENCE [LARGE SCALE GENOMIC DNA]</scope>
    <source>
        <strain evidence="11">NSCAC1</strain>
    </source>
</reference>
<keyword evidence="6 9" id="KW-0457">Lysine biosynthesis</keyword>
<dbReference type="InterPro" id="IPR001653">
    <property type="entry name" value="DAP_epimerase_DapF"/>
</dbReference>
<keyword evidence="7 9" id="KW-0413">Isomerase</keyword>
<evidence type="ECO:0000256" key="4">
    <source>
        <dbReference type="ARBA" id="ARBA00022490"/>
    </source>
</evidence>
<feature type="site" description="Important for dimerization" evidence="9">
    <location>
        <position position="270"/>
    </location>
</feature>
<evidence type="ECO:0000256" key="9">
    <source>
        <dbReference type="HAMAP-Rule" id="MF_00197"/>
    </source>
</evidence>
<keyword evidence="12" id="KW-1185">Reference proteome</keyword>
<comment type="similarity">
    <text evidence="2 9">Belongs to the diaminopimelate epimerase family.</text>
</comment>
<comment type="catalytic activity">
    <reaction evidence="8 9">
        <text>(2S,6S)-2,6-diaminopimelate = meso-2,6-diaminopimelate</text>
        <dbReference type="Rhea" id="RHEA:15393"/>
        <dbReference type="ChEBI" id="CHEBI:57609"/>
        <dbReference type="ChEBI" id="CHEBI:57791"/>
        <dbReference type="EC" id="5.1.1.7"/>
    </reaction>
</comment>
<dbReference type="HAMAP" id="MF_00197">
    <property type="entry name" value="DAP_epimerase"/>
    <property type="match status" value="1"/>
</dbReference>
<dbReference type="NCBIfam" id="TIGR00652">
    <property type="entry name" value="DapF"/>
    <property type="match status" value="1"/>
</dbReference>
<dbReference type="RefSeq" id="WP_197744509.1">
    <property type="nucleotide sequence ID" value="NZ_LR778175.1"/>
</dbReference>
<dbReference type="Pfam" id="PF01678">
    <property type="entry name" value="DAP_epimerase"/>
    <property type="match status" value="2"/>
</dbReference>
<evidence type="ECO:0000256" key="5">
    <source>
        <dbReference type="ARBA" id="ARBA00022605"/>
    </source>
</evidence>
<organism evidence="11 12">
    <name type="scientific">Candidatus Nitrosacidococcus tergens</name>
    <dbReference type="NCBI Taxonomy" id="553981"/>
    <lineage>
        <taxon>Bacteria</taxon>
        <taxon>Pseudomonadati</taxon>
        <taxon>Pseudomonadota</taxon>
        <taxon>Gammaproteobacteria</taxon>
        <taxon>Chromatiales</taxon>
        <taxon>Chromatiaceae</taxon>
        <taxon>Candidatus Nitrosacidococcus</taxon>
    </lineage>
</organism>
<comment type="pathway">
    <text evidence="1 9">Amino-acid biosynthesis; L-lysine biosynthesis via DAP pathway; DL-2,6-diaminopimelate from LL-2,6-diaminopimelate: step 1/1.</text>
</comment>
<dbReference type="AlphaFoldDB" id="A0A7G1Q7F9"/>
<comment type="function">
    <text evidence="9">Catalyzes the stereoinversion of LL-2,6-diaminopimelate (L,L-DAP) to meso-diaminopimelate (meso-DAP), a precursor of L-lysine and an essential component of the bacterial peptidoglycan.</text>
</comment>
<evidence type="ECO:0000256" key="7">
    <source>
        <dbReference type="ARBA" id="ARBA00023235"/>
    </source>
</evidence>
<evidence type="ECO:0000313" key="12">
    <source>
        <dbReference type="Proteomes" id="UP000516072"/>
    </source>
</evidence>
<evidence type="ECO:0000256" key="3">
    <source>
        <dbReference type="ARBA" id="ARBA00013080"/>
    </source>
</evidence>
<evidence type="ECO:0000256" key="10">
    <source>
        <dbReference type="PROSITE-ProRule" id="PRU10125"/>
    </source>
</evidence>
<dbReference type="Proteomes" id="UP000516072">
    <property type="component" value="Chromosome"/>
</dbReference>
<accession>A0A7G1Q7F9</accession>
<dbReference type="FunFam" id="3.10.310.10:FF:000001">
    <property type="entry name" value="Diaminopimelate epimerase"/>
    <property type="match status" value="1"/>
</dbReference>
<dbReference type="PANTHER" id="PTHR31689:SF0">
    <property type="entry name" value="DIAMINOPIMELATE EPIMERASE"/>
    <property type="match status" value="1"/>
</dbReference>
<feature type="binding site" evidence="9">
    <location>
        <position position="13"/>
    </location>
    <ligand>
        <name>substrate</name>
    </ligand>
</feature>
<dbReference type="GO" id="GO:0008837">
    <property type="term" value="F:diaminopimelate epimerase activity"/>
    <property type="evidence" value="ECO:0007669"/>
    <property type="project" value="UniProtKB-UniRule"/>
</dbReference>
<dbReference type="GO" id="GO:0009089">
    <property type="term" value="P:lysine biosynthetic process via diaminopimelate"/>
    <property type="evidence" value="ECO:0007669"/>
    <property type="project" value="UniProtKB-UniRule"/>
</dbReference>
<dbReference type="EC" id="5.1.1.7" evidence="3 9"/>
<name>A0A7G1Q7F9_9GAMM</name>
<feature type="active site" description="Proton acceptor" evidence="9">
    <location>
        <position position="219"/>
    </location>
</feature>
<feature type="binding site" evidence="9">
    <location>
        <begin position="210"/>
        <end position="211"/>
    </location>
    <ligand>
        <name>substrate</name>
    </ligand>
</feature>
<comment type="subcellular location">
    <subcellularLocation>
        <location evidence="9">Cytoplasm</location>
    </subcellularLocation>
</comment>
<protein>
    <recommendedName>
        <fullName evidence="3 9">Diaminopimelate epimerase</fullName>
        <shortName evidence="9">DAP epimerase</shortName>
        <ecNumber evidence="3 9">5.1.1.7</ecNumber>
    </recommendedName>
    <alternativeName>
        <fullName evidence="9">PLP-independent amino acid racemase</fullName>
    </alternativeName>
</protein>
<evidence type="ECO:0000256" key="8">
    <source>
        <dbReference type="ARBA" id="ARBA00051712"/>
    </source>
</evidence>
<keyword evidence="4 9" id="KW-0963">Cytoplasm</keyword>
<gene>
    <name evidence="9 11" type="primary">dapF</name>
    <name evidence="11" type="ORF">NSCAC_0105</name>
</gene>
<dbReference type="GO" id="GO:0005829">
    <property type="term" value="C:cytosol"/>
    <property type="evidence" value="ECO:0007669"/>
    <property type="project" value="TreeGrafter"/>
</dbReference>
<dbReference type="UniPathway" id="UPA00034">
    <property type="reaction ID" value="UER00025"/>
</dbReference>
<comment type="subunit">
    <text evidence="9">Homodimer.</text>
</comment>
<proteinExistence type="inferred from homology"/>
<feature type="active site" evidence="10">
    <location>
        <position position="75"/>
    </location>
</feature>
<feature type="site" description="Could be important to modulate the pK values of the two catalytic cysteine residues" evidence="9">
    <location>
        <position position="161"/>
    </location>
</feature>
<dbReference type="InterPro" id="IPR018510">
    <property type="entry name" value="DAP_epimerase_AS"/>
</dbReference>
<dbReference type="KEGG" id="ntg:NSCAC_0105"/>
<dbReference type="Gene3D" id="3.10.310.10">
    <property type="entry name" value="Diaminopimelate Epimerase, Chain A, domain 1"/>
    <property type="match status" value="2"/>
</dbReference>
<feature type="binding site" evidence="9">
    <location>
        <position position="192"/>
    </location>
    <ligand>
        <name>substrate</name>
    </ligand>
</feature>
<feature type="binding site" evidence="9">
    <location>
        <begin position="220"/>
        <end position="221"/>
    </location>
    <ligand>
        <name>substrate</name>
    </ligand>
</feature>
<evidence type="ECO:0000256" key="2">
    <source>
        <dbReference type="ARBA" id="ARBA00010219"/>
    </source>
</evidence>
<feature type="binding site" evidence="9">
    <location>
        <position position="159"/>
    </location>
    <ligand>
        <name>substrate</name>
    </ligand>
</feature>
<feature type="active site" description="Proton donor" evidence="9">
    <location>
        <position position="75"/>
    </location>
</feature>
<dbReference type="SUPFAM" id="SSF54506">
    <property type="entry name" value="Diaminopimelate epimerase-like"/>
    <property type="match status" value="1"/>
</dbReference>
<sequence>MDIAFTKMQGLGNDFVVINTISQPISLTSTQIKYIADRRLGIGCDQVLLITPPPSSQVDFGYRIFNQDGGEVEQCGNGARCFAHFIHHHDLSNKNILRVATKGGVIQLRREENECVTVDMGIPRFDPKQIPFKVNAEALFYPLTVANQSIKIGAVSMGNPHCVLQVPDITTAPVGAWGLELESHPLFPQRVNVGFIEKISSHEINLRVYERGVGETPACGTGACAAVAVGRKQGWLDESVSVHLLGGSLHIIWQGENSPLLMTGPSKVVFEGSITLNISN</sequence>
<feature type="binding site" evidence="9">
    <location>
        <begin position="76"/>
        <end position="77"/>
    </location>
    <ligand>
        <name>substrate</name>
    </ligand>
</feature>
<feature type="site" description="Could be important to modulate the pK values of the two catalytic cysteine residues" evidence="9">
    <location>
        <position position="210"/>
    </location>
</feature>
<dbReference type="PROSITE" id="PS01326">
    <property type="entry name" value="DAP_EPIMERASE"/>
    <property type="match status" value="1"/>
</dbReference>
<dbReference type="EMBL" id="LR778175">
    <property type="protein sequence ID" value="CAB1274311.1"/>
    <property type="molecule type" value="Genomic_DNA"/>
</dbReference>
<evidence type="ECO:0000313" key="11">
    <source>
        <dbReference type="EMBL" id="CAB1274311.1"/>
    </source>
</evidence>
<evidence type="ECO:0000256" key="1">
    <source>
        <dbReference type="ARBA" id="ARBA00005196"/>
    </source>
</evidence>
<feature type="binding site" evidence="9">
    <location>
        <position position="46"/>
    </location>
    <ligand>
        <name>substrate</name>
    </ligand>
</feature>
<dbReference type="PANTHER" id="PTHR31689">
    <property type="entry name" value="DIAMINOPIMELATE EPIMERASE, CHLOROPLASTIC"/>
    <property type="match status" value="1"/>
</dbReference>
<evidence type="ECO:0000256" key="6">
    <source>
        <dbReference type="ARBA" id="ARBA00023154"/>
    </source>
</evidence>